<dbReference type="GO" id="GO:0051205">
    <property type="term" value="P:protein insertion into membrane"/>
    <property type="evidence" value="ECO:0007669"/>
    <property type="project" value="UniProtKB-UniRule"/>
</dbReference>
<dbReference type="GO" id="GO:0043165">
    <property type="term" value="P:Gram-negative-bacterium-type cell outer membrane assembly"/>
    <property type="evidence" value="ECO:0007669"/>
    <property type="project" value="UniProtKB-UniRule"/>
</dbReference>
<comment type="subunit">
    <text evidence="4">Part of the Bam complex.</text>
</comment>
<dbReference type="OMA" id="YNVFMTN"/>
<dbReference type="RefSeq" id="WP_005723194.1">
    <property type="nucleotide sequence ID" value="NZ_CP028927.1"/>
</dbReference>
<keyword evidence="1 4" id="KW-0732">Signal</keyword>
<dbReference type="Gene3D" id="3.30.530.50">
    <property type="match status" value="1"/>
</dbReference>
<evidence type="ECO:0000256" key="3">
    <source>
        <dbReference type="ARBA" id="ARBA00023237"/>
    </source>
</evidence>
<dbReference type="SMR" id="A0A849CKA3"/>
<comment type="caution">
    <text evidence="6">The sequence shown here is derived from an EMBL/GenBank/DDBJ whole genome shotgun (WGS) entry which is preliminary data.</text>
</comment>
<dbReference type="InterPro" id="IPR042268">
    <property type="entry name" value="BamC_C"/>
</dbReference>
<organism evidence="6 7">
    <name type="scientific">Pasteurella multocida</name>
    <dbReference type="NCBI Taxonomy" id="747"/>
    <lineage>
        <taxon>Bacteria</taxon>
        <taxon>Pseudomonadati</taxon>
        <taxon>Pseudomonadota</taxon>
        <taxon>Gammaproteobacteria</taxon>
        <taxon>Pasteurellales</taxon>
        <taxon>Pasteurellaceae</taxon>
        <taxon>Pasteurella</taxon>
    </lineage>
</organism>
<protein>
    <recommendedName>
        <fullName evidence="4">Outer membrane protein assembly factor BamC</fullName>
    </recommendedName>
</protein>
<evidence type="ECO:0000256" key="1">
    <source>
        <dbReference type="ARBA" id="ARBA00022729"/>
    </source>
</evidence>
<dbReference type="Proteomes" id="UP001182304">
    <property type="component" value="Unassembled WGS sequence"/>
</dbReference>
<dbReference type="Gene3D" id="3.30.310.170">
    <property type="entry name" value="Outer membrane protein assembly factor BamC"/>
    <property type="match status" value="1"/>
</dbReference>
<comment type="subcellular location">
    <subcellularLocation>
        <location evidence="4">Cell outer membrane</location>
        <topology evidence="4">Lipid-anchor</topology>
    </subcellularLocation>
</comment>
<keyword evidence="3 4" id="KW-0998">Cell outer membrane</keyword>
<evidence type="ECO:0000256" key="2">
    <source>
        <dbReference type="ARBA" id="ARBA00023136"/>
    </source>
</evidence>
<dbReference type="InterPro" id="IPR014524">
    <property type="entry name" value="BamC"/>
</dbReference>
<dbReference type="PROSITE" id="PS51257">
    <property type="entry name" value="PROKAR_LIPOPROTEIN"/>
    <property type="match status" value="1"/>
</dbReference>
<dbReference type="GO" id="GO:0009279">
    <property type="term" value="C:cell outer membrane"/>
    <property type="evidence" value="ECO:0007669"/>
    <property type="project" value="UniProtKB-SubCell"/>
</dbReference>
<dbReference type="PIRSF" id="PIRSF026343">
    <property type="entry name" value="NlpB"/>
    <property type="match status" value="1"/>
</dbReference>
<dbReference type="Proteomes" id="UP000540079">
    <property type="component" value="Unassembled WGS sequence"/>
</dbReference>
<dbReference type="EMBL" id="PPVL01000003">
    <property type="protein sequence ID" value="NNI78696.1"/>
    <property type="molecule type" value="Genomic_DNA"/>
</dbReference>
<proteinExistence type="inferred from homology"/>
<keyword evidence="2 4" id="KW-0472">Membrane</keyword>
<dbReference type="HAMAP" id="MF_00924">
    <property type="entry name" value="OM_assembly_BamC"/>
    <property type="match status" value="1"/>
</dbReference>
<accession>A0A849CKA3</accession>
<reference evidence="6 7" key="1">
    <citation type="journal article" date="2018" name="Front. Microbiol.">
        <title>Genetic and Phylogenetic Characteristics of Pasteurella multocida Isolates From Different Host Species.</title>
        <authorList>
            <person name="Peng Z."/>
            <person name="Liang W."/>
            <person name="Wang F."/>
            <person name="Xu Z."/>
            <person name="Xie Z."/>
            <person name="Lian Z."/>
            <person name="Hua L."/>
            <person name="Zhou R."/>
            <person name="Chen H."/>
            <person name="Wu B."/>
        </authorList>
    </citation>
    <scope>NUCLEOTIDE SEQUENCE [LARGE SCALE GENOMIC DNA]</scope>
    <source>
        <strain evidence="6 7">HNA06</strain>
    </source>
</reference>
<comment type="function">
    <text evidence="4">Part of the outer membrane protein assembly complex, which is involved in assembly and insertion of beta-barrel proteins into the outer membrane.</text>
</comment>
<gene>
    <name evidence="4 5" type="primary">bamC</name>
    <name evidence="6" type="ORF">C2800_04555</name>
    <name evidence="5" type="ORF">NQF69_06430</name>
</gene>
<reference evidence="5" key="2">
    <citation type="submission" date="2022-07" db="EMBL/GenBank/DDBJ databases">
        <title>Sequence of Pasteurella multocoda 17BRD-035.</title>
        <authorList>
            <person name="Roy Chowdhury P."/>
            <person name="Alhamami T."/>
            <person name="Trott D.J."/>
            <person name="Djordvevic S.P."/>
        </authorList>
    </citation>
    <scope>NUCLEOTIDE SEQUENCE</scope>
    <source>
        <strain evidence="5">17BRD-035</strain>
    </source>
</reference>
<dbReference type="AlphaFoldDB" id="A0A849CKA3"/>
<evidence type="ECO:0000256" key="4">
    <source>
        <dbReference type="HAMAP-Rule" id="MF_00924"/>
    </source>
</evidence>
<dbReference type="EMBL" id="JANIEN010000006">
    <property type="protein sequence ID" value="MDT3452411.1"/>
    <property type="molecule type" value="Genomic_DNA"/>
</dbReference>
<dbReference type="InterPro" id="IPR010653">
    <property type="entry name" value="NlpB/DapX"/>
</dbReference>
<keyword evidence="4" id="KW-0449">Lipoprotein</keyword>
<dbReference type="Pfam" id="PF06804">
    <property type="entry name" value="Lipoprotein_18"/>
    <property type="match status" value="1"/>
</dbReference>
<name>A0A849CKA3_PASMD</name>
<sequence length="337" mass="37373">MKKWLFPFAFVATLAGCSVSNESKQQANDTYQKSDAALPLFAPLNTAGVSLPKQDTTYQLPQVKVKKADQVDIRPPETPLAIIQNSIAQFDGERALIAYPIDKREVYNLQQVARLLKEQGIGYQLTNEKIVTDWAPTGRADEIGDTQVRYEIEQVSSGNYSALFVSILQMKRNEVVFSPHLADKQRYSSDRLNQLVGELDASYRKQVRDLNNSGLMPIQSVLGTDSNGRTALVLGAPFNHAWTKLGQVLPQLEFDIKDEIIGRGVRELKYRPAGAKSWWWPFGRAEGSSGLKTGTYFMQLSALGKQSAVVMTDDDGNALSGEQAQALYQALQNLLAK</sequence>
<evidence type="ECO:0000313" key="7">
    <source>
        <dbReference type="Proteomes" id="UP000540079"/>
    </source>
</evidence>
<comment type="similarity">
    <text evidence="4">Belongs to the BamC family.</text>
</comment>
<evidence type="ECO:0000313" key="5">
    <source>
        <dbReference type="EMBL" id="MDT3452411.1"/>
    </source>
</evidence>
<evidence type="ECO:0000313" key="6">
    <source>
        <dbReference type="EMBL" id="NNI78696.1"/>
    </source>
</evidence>
<keyword evidence="4" id="KW-0564">Palmitate</keyword>